<dbReference type="EMBL" id="JBEPEK010000223">
    <property type="protein sequence ID" value="MER7183124.1"/>
    <property type="molecule type" value="Genomic_DNA"/>
</dbReference>
<protein>
    <submittedName>
        <fullName evidence="2">Transposase</fullName>
    </submittedName>
</protein>
<sequence>MTEHHITSDPRPTSAVEPLAEFAETLFGYLPRADQRRWARVYLQGLMAAPGRKSIRRLAEAVSGSPTAPQSLHQFVNASPWDWAPARGELLGWSRRRTTVRALSVGMAVLPKRGEHSCGVHRRFVPTLGRTVNCQVGLGLFASSEDGDLPVDWRLVLPRHWGEDPRLRERARIPGSVGHQPLWGHALSLVEAAADGGTRLPVVVDLGDCPDAGPLAIVLCRRGHEFVAAVPAGLRVLPADAEPRVSAGRRSASSPQGATSALALLHRSGGRGPVQVRSPGPVRPPAARARTALARLPGTRQVFRLLTEVHPAEGQRPQVWISNLLDLPTDRLLELTGRRRGTRIALGRLERDFGMLDFEGRSFPGWHHHMTLVSAACAYGLVAEAREPVRESA</sequence>
<dbReference type="Pfam" id="PF13546">
    <property type="entry name" value="DDE_5"/>
    <property type="match status" value="1"/>
</dbReference>
<evidence type="ECO:0000259" key="1">
    <source>
        <dbReference type="Pfam" id="PF13546"/>
    </source>
</evidence>
<organism evidence="2 3">
    <name type="scientific">Streptomyces hyaluromycini</name>
    <dbReference type="NCBI Taxonomy" id="1377993"/>
    <lineage>
        <taxon>Bacteria</taxon>
        <taxon>Bacillati</taxon>
        <taxon>Actinomycetota</taxon>
        <taxon>Actinomycetes</taxon>
        <taxon>Kitasatosporales</taxon>
        <taxon>Streptomycetaceae</taxon>
        <taxon>Streptomyces</taxon>
    </lineage>
</organism>
<dbReference type="RefSeq" id="WP_350784172.1">
    <property type="nucleotide sequence ID" value="NZ_JBEPEK010000223.1"/>
</dbReference>
<name>A0ABV1X288_9ACTN</name>
<dbReference type="Proteomes" id="UP001474181">
    <property type="component" value="Unassembled WGS sequence"/>
</dbReference>
<dbReference type="InterPro" id="IPR038721">
    <property type="entry name" value="IS701-like_DDE_dom"/>
</dbReference>
<feature type="domain" description="Transposase IS701-like DDE" evidence="1">
    <location>
        <begin position="26"/>
        <end position="249"/>
    </location>
</feature>
<comment type="caution">
    <text evidence="2">The sequence shown here is derived from an EMBL/GenBank/DDBJ whole genome shotgun (WGS) entry which is preliminary data.</text>
</comment>
<evidence type="ECO:0000313" key="2">
    <source>
        <dbReference type="EMBL" id="MER7183124.1"/>
    </source>
</evidence>
<reference evidence="2 3" key="1">
    <citation type="submission" date="2024-06" db="EMBL/GenBank/DDBJ databases">
        <title>The Natural Products Discovery Center: Release of the First 8490 Sequenced Strains for Exploring Actinobacteria Biosynthetic Diversity.</title>
        <authorList>
            <person name="Kalkreuter E."/>
            <person name="Kautsar S.A."/>
            <person name="Yang D."/>
            <person name="Bader C.D."/>
            <person name="Teijaro C.N."/>
            <person name="Fluegel L."/>
            <person name="Davis C.M."/>
            <person name="Simpson J.R."/>
            <person name="Lauterbach L."/>
            <person name="Steele A.D."/>
            <person name="Gui C."/>
            <person name="Meng S."/>
            <person name="Li G."/>
            <person name="Viehrig K."/>
            <person name="Ye F."/>
            <person name="Su P."/>
            <person name="Kiefer A.F."/>
            <person name="Nichols A."/>
            <person name="Cepeda A.J."/>
            <person name="Yan W."/>
            <person name="Fan B."/>
            <person name="Jiang Y."/>
            <person name="Adhikari A."/>
            <person name="Zheng C.-J."/>
            <person name="Schuster L."/>
            <person name="Cowan T.M."/>
            <person name="Smanski M.J."/>
            <person name="Chevrette M.G."/>
            <person name="De Carvalho L.P.S."/>
            <person name="Shen B."/>
        </authorList>
    </citation>
    <scope>NUCLEOTIDE SEQUENCE [LARGE SCALE GENOMIC DNA]</scope>
    <source>
        <strain evidence="2 3">NPDC000234</strain>
    </source>
</reference>
<keyword evidence="3" id="KW-1185">Reference proteome</keyword>
<gene>
    <name evidence="2" type="ORF">ABT404_27250</name>
</gene>
<evidence type="ECO:0000313" key="3">
    <source>
        <dbReference type="Proteomes" id="UP001474181"/>
    </source>
</evidence>
<accession>A0ABV1X288</accession>
<dbReference type="PANTHER" id="PTHR33627:SF1">
    <property type="entry name" value="TRANSPOSASE"/>
    <property type="match status" value="1"/>
</dbReference>
<dbReference type="PANTHER" id="PTHR33627">
    <property type="entry name" value="TRANSPOSASE"/>
    <property type="match status" value="1"/>
</dbReference>
<dbReference type="InterPro" id="IPR039365">
    <property type="entry name" value="IS701-like"/>
</dbReference>
<proteinExistence type="predicted"/>